<evidence type="ECO:0000256" key="2">
    <source>
        <dbReference type="ARBA" id="ARBA00022692"/>
    </source>
</evidence>
<feature type="domain" description="Major facilitator superfamily (MFS) profile" evidence="7">
    <location>
        <begin position="22"/>
        <end position="506"/>
    </location>
</feature>
<dbReference type="Proteomes" id="UP001497382">
    <property type="component" value="Unassembled WGS sequence"/>
</dbReference>
<reference evidence="8 9" key="1">
    <citation type="submission" date="2024-04" db="EMBL/GenBank/DDBJ databases">
        <authorList>
            <person name="Rising A."/>
            <person name="Reimegard J."/>
            <person name="Sonavane S."/>
            <person name="Akerstrom W."/>
            <person name="Nylinder S."/>
            <person name="Hedman E."/>
            <person name="Kallberg Y."/>
        </authorList>
    </citation>
    <scope>NUCLEOTIDE SEQUENCE [LARGE SCALE GENOMIC DNA]</scope>
</reference>
<dbReference type="PANTHER" id="PTHR24064">
    <property type="entry name" value="SOLUTE CARRIER FAMILY 22 MEMBER"/>
    <property type="match status" value="1"/>
</dbReference>
<dbReference type="Pfam" id="PF00083">
    <property type="entry name" value="Sugar_tr"/>
    <property type="match status" value="1"/>
</dbReference>
<feature type="transmembrane region" description="Helical" evidence="6">
    <location>
        <begin position="460"/>
        <end position="478"/>
    </location>
</feature>
<feature type="transmembrane region" description="Helical" evidence="6">
    <location>
        <begin position="248"/>
        <end position="266"/>
    </location>
</feature>
<dbReference type="SUPFAM" id="SSF103473">
    <property type="entry name" value="MFS general substrate transporter"/>
    <property type="match status" value="1"/>
</dbReference>
<sequence length="623" mass="70553">MEFEDVLIEVGDYGKYQRNLILTFLLPAGVLLPWFSMDIFFMVSVPDHWCNVPELSSFNLTMEQKKSLIAPPEEHCMMYDTNFTEIMDFENYSIPNGSTIRPCDRGWEYDQTDWDSTASTKWDLVCDDAHHNSLVLTMYSVGSIIGTPIYGTLSDKIGRRITFLIILIVTALTGISSVLMENFVLFLFIKTINGSIMPSIFQLPFIIILEIVAPEMRTRMNGIDNISWTIGLCFLPLVAYFSRNWVTLGLLTSSVTLIFFLYYTFLPESPRWLVSQERYEEAANILYQIGEKNEKKIEKNELVQKLKLVGEKIKNEKTINKVENSSLDLLRYPQLRKIFFIITFCWIANSMSYYGLQLNSANLSGNEFINFFLLGIAEVPGYLSSWFFMERFGRRWCAVTGFLLNGLVCNMSSIDFPYNGIICSMLGKYFAALTFMATYQQSSELYPTVLRSLGMGMSSTLSTLVTLITPYVVYLSIYGKSIPFVIIGMAGIVAGILASFLPETLNENLPQSISDIEEFGKHQKFFSWNRRRHSVARERASVRYKVKPDGTGDGDNESKIYRSQIRQNVQSPPGSENMGISVISVNELMNNVAVGTIHDDVGIGDGKNGNVHSENENSGKVDV</sequence>
<feature type="transmembrane region" description="Helical" evidence="6">
    <location>
        <begin position="20"/>
        <end position="41"/>
    </location>
</feature>
<dbReference type="Gene3D" id="1.20.1250.20">
    <property type="entry name" value="MFS general substrate transporter like domains"/>
    <property type="match status" value="1"/>
</dbReference>
<dbReference type="GO" id="GO:0016020">
    <property type="term" value="C:membrane"/>
    <property type="evidence" value="ECO:0007669"/>
    <property type="project" value="UniProtKB-SubCell"/>
</dbReference>
<evidence type="ECO:0000256" key="6">
    <source>
        <dbReference type="SAM" id="Phobius"/>
    </source>
</evidence>
<organism evidence="8 9">
    <name type="scientific">Larinioides sclopetarius</name>
    <dbReference type="NCBI Taxonomy" id="280406"/>
    <lineage>
        <taxon>Eukaryota</taxon>
        <taxon>Metazoa</taxon>
        <taxon>Ecdysozoa</taxon>
        <taxon>Arthropoda</taxon>
        <taxon>Chelicerata</taxon>
        <taxon>Arachnida</taxon>
        <taxon>Araneae</taxon>
        <taxon>Araneomorphae</taxon>
        <taxon>Entelegynae</taxon>
        <taxon>Araneoidea</taxon>
        <taxon>Araneidae</taxon>
        <taxon>Larinioides</taxon>
    </lineage>
</organism>
<evidence type="ECO:0000256" key="1">
    <source>
        <dbReference type="ARBA" id="ARBA00004141"/>
    </source>
</evidence>
<dbReference type="EMBL" id="CAXIEN010000042">
    <property type="protein sequence ID" value="CAL1269582.1"/>
    <property type="molecule type" value="Genomic_DNA"/>
</dbReference>
<dbReference type="InterPro" id="IPR005828">
    <property type="entry name" value="MFS_sugar_transport-like"/>
</dbReference>
<evidence type="ECO:0000313" key="8">
    <source>
        <dbReference type="EMBL" id="CAL1269582.1"/>
    </source>
</evidence>
<keyword evidence="4 6" id="KW-0472">Membrane</keyword>
<keyword evidence="9" id="KW-1185">Reference proteome</keyword>
<accession>A0AAV1ZCY7</accession>
<comment type="subcellular location">
    <subcellularLocation>
        <location evidence="1">Membrane</location>
        <topology evidence="1">Multi-pass membrane protein</topology>
    </subcellularLocation>
</comment>
<dbReference type="AlphaFoldDB" id="A0AAV1ZCY7"/>
<comment type="caution">
    <text evidence="8">The sequence shown here is derived from an EMBL/GenBank/DDBJ whole genome shotgun (WGS) entry which is preliminary data.</text>
</comment>
<dbReference type="GO" id="GO:0022857">
    <property type="term" value="F:transmembrane transporter activity"/>
    <property type="evidence" value="ECO:0007669"/>
    <property type="project" value="InterPro"/>
</dbReference>
<proteinExistence type="predicted"/>
<keyword evidence="3 6" id="KW-1133">Transmembrane helix</keyword>
<feature type="transmembrane region" description="Helical" evidence="6">
    <location>
        <begin position="225"/>
        <end position="242"/>
    </location>
</feature>
<feature type="compositionally biased region" description="Basic and acidic residues" evidence="5">
    <location>
        <begin position="613"/>
        <end position="623"/>
    </location>
</feature>
<feature type="region of interest" description="Disordered" evidence="5">
    <location>
        <begin position="601"/>
        <end position="623"/>
    </location>
</feature>
<dbReference type="InterPro" id="IPR036259">
    <property type="entry name" value="MFS_trans_sf"/>
</dbReference>
<dbReference type="CDD" id="cd17317">
    <property type="entry name" value="MFS_SLC22"/>
    <property type="match status" value="1"/>
</dbReference>
<evidence type="ECO:0000256" key="4">
    <source>
        <dbReference type="ARBA" id="ARBA00023136"/>
    </source>
</evidence>
<feature type="transmembrane region" description="Helical" evidence="6">
    <location>
        <begin position="338"/>
        <end position="356"/>
    </location>
</feature>
<dbReference type="PROSITE" id="PS50850">
    <property type="entry name" value="MFS"/>
    <property type="match status" value="1"/>
</dbReference>
<feature type="transmembrane region" description="Helical" evidence="6">
    <location>
        <begin position="163"/>
        <end position="189"/>
    </location>
</feature>
<feature type="transmembrane region" description="Helical" evidence="6">
    <location>
        <begin position="484"/>
        <end position="501"/>
    </location>
</feature>
<dbReference type="InterPro" id="IPR020846">
    <property type="entry name" value="MFS_dom"/>
</dbReference>
<protein>
    <recommendedName>
        <fullName evidence="7">Major facilitator superfamily (MFS) profile domain-containing protein</fullName>
    </recommendedName>
</protein>
<feature type="transmembrane region" description="Helical" evidence="6">
    <location>
        <begin position="195"/>
        <end position="213"/>
    </location>
</feature>
<feature type="transmembrane region" description="Helical" evidence="6">
    <location>
        <begin position="419"/>
        <end position="439"/>
    </location>
</feature>
<gene>
    <name evidence="8" type="ORF">LARSCL_LOCUS4827</name>
</gene>
<evidence type="ECO:0000256" key="3">
    <source>
        <dbReference type="ARBA" id="ARBA00022989"/>
    </source>
</evidence>
<evidence type="ECO:0000256" key="5">
    <source>
        <dbReference type="SAM" id="MobiDB-lite"/>
    </source>
</evidence>
<evidence type="ECO:0000313" key="9">
    <source>
        <dbReference type="Proteomes" id="UP001497382"/>
    </source>
</evidence>
<name>A0AAV1ZCY7_9ARAC</name>
<keyword evidence="2 6" id="KW-0812">Transmembrane</keyword>
<feature type="transmembrane region" description="Helical" evidence="6">
    <location>
        <begin position="368"/>
        <end position="389"/>
    </location>
</feature>
<evidence type="ECO:0000259" key="7">
    <source>
        <dbReference type="PROSITE" id="PS50850"/>
    </source>
</evidence>